<organism evidence="1 2">
    <name type="scientific">Billgrantia gudaonensis</name>
    <dbReference type="NCBI Taxonomy" id="376427"/>
    <lineage>
        <taxon>Bacteria</taxon>
        <taxon>Pseudomonadati</taxon>
        <taxon>Pseudomonadota</taxon>
        <taxon>Gammaproteobacteria</taxon>
        <taxon>Oceanospirillales</taxon>
        <taxon>Halomonadaceae</taxon>
        <taxon>Billgrantia</taxon>
    </lineage>
</organism>
<dbReference type="AlphaFoldDB" id="A0A1G8VXY5"/>
<dbReference type="RefSeq" id="WP_089685705.1">
    <property type="nucleotide sequence ID" value="NZ_FNES01000007.1"/>
</dbReference>
<gene>
    <name evidence="1" type="ORF">SAMN04487954_10782</name>
</gene>
<dbReference type="STRING" id="376427.SAMN04487954_10782"/>
<sequence>MSRYRSVALTVAVVWSVMAGVALADARKGREGPSVEPARSWQERAPWRDRKFERYGRDVEIGVLVDGEWLERWRGLAFPADRGGPDVCRQRGQITWSTRRLACPDRLPQQGVRRWSTRPDD</sequence>
<reference evidence="1 2" key="1">
    <citation type="submission" date="2016-10" db="EMBL/GenBank/DDBJ databases">
        <authorList>
            <person name="de Groot N.N."/>
        </authorList>
    </citation>
    <scope>NUCLEOTIDE SEQUENCE [LARGE SCALE GENOMIC DNA]</scope>
    <source>
        <strain evidence="1 2">CGMCC 1.6133</strain>
    </source>
</reference>
<protein>
    <submittedName>
        <fullName evidence="1">Uncharacterized protein</fullName>
    </submittedName>
</protein>
<dbReference type="Proteomes" id="UP000198525">
    <property type="component" value="Unassembled WGS sequence"/>
</dbReference>
<accession>A0A1G8VXY5</accession>
<keyword evidence="2" id="KW-1185">Reference proteome</keyword>
<proteinExistence type="predicted"/>
<evidence type="ECO:0000313" key="1">
    <source>
        <dbReference type="EMBL" id="SDJ70663.1"/>
    </source>
</evidence>
<dbReference type="OrthoDB" id="6173640at2"/>
<dbReference type="EMBL" id="FNES01000007">
    <property type="protein sequence ID" value="SDJ70663.1"/>
    <property type="molecule type" value="Genomic_DNA"/>
</dbReference>
<evidence type="ECO:0000313" key="2">
    <source>
        <dbReference type="Proteomes" id="UP000198525"/>
    </source>
</evidence>
<name>A0A1G8VXY5_9GAMM</name>